<proteinExistence type="predicted"/>
<sequence length="39" mass="4360">MRCAQSYNKKSQSHLNGKALALKTKAPWFDAVRDTPPSL</sequence>
<dbReference type="Proteomes" id="UP000054423">
    <property type="component" value="Unassembled WGS sequence"/>
</dbReference>
<dbReference type="EMBL" id="KI687171">
    <property type="protein sequence ID" value="ETK82682.1"/>
    <property type="molecule type" value="Genomic_DNA"/>
</dbReference>
<gene>
    <name evidence="1" type="ORF">L915_11974</name>
    <name evidence="2" type="ORF">L917_11741</name>
</gene>
<evidence type="ECO:0000313" key="2">
    <source>
        <dbReference type="EMBL" id="ETL89300.1"/>
    </source>
</evidence>
<protein>
    <submittedName>
        <fullName evidence="2">Uncharacterized protein</fullName>
    </submittedName>
</protein>
<dbReference type="EMBL" id="KI680572">
    <property type="protein sequence ID" value="ETL89300.1"/>
    <property type="molecule type" value="Genomic_DNA"/>
</dbReference>
<reference evidence="1" key="2">
    <citation type="submission" date="2013-11" db="EMBL/GenBank/DDBJ databases">
        <title>The Genome Sequence of Phytophthora parasitica CJ02B3.</title>
        <authorList>
            <consortium name="The Broad Institute Genomics Platform"/>
            <person name="Russ C."/>
            <person name="Tyler B."/>
            <person name="Panabieres F."/>
            <person name="Shan W."/>
            <person name="Tripathy S."/>
            <person name="Grunwald N."/>
            <person name="Machado M."/>
            <person name="Johnson C.S."/>
            <person name="Arredondo F."/>
            <person name="Hong C."/>
            <person name="Coffey M."/>
            <person name="Young S.K."/>
            <person name="Zeng Q."/>
            <person name="Gargeya S."/>
            <person name="Fitzgerald M."/>
            <person name="Abouelleil A."/>
            <person name="Alvarado L."/>
            <person name="Chapman S.B."/>
            <person name="Gainer-Dewar J."/>
            <person name="Goldberg J."/>
            <person name="Griggs A."/>
            <person name="Gujja S."/>
            <person name="Hansen M."/>
            <person name="Howarth C."/>
            <person name="Imamovic A."/>
            <person name="Ireland A."/>
            <person name="Larimer J."/>
            <person name="McCowan C."/>
            <person name="Murphy C."/>
            <person name="Pearson M."/>
            <person name="Poon T.W."/>
            <person name="Priest M."/>
            <person name="Roberts A."/>
            <person name="Saif S."/>
            <person name="Shea T."/>
            <person name="Sykes S."/>
            <person name="Wortman J."/>
            <person name="Nusbaum C."/>
            <person name="Birren B."/>
        </authorList>
    </citation>
    <scope>NUCLEOTIDE SEQUENCE [LARGE SCALE GENOMIC DNA]</scope>
    <source>
        <strain evidence="1">CJ02B3</strain>
    </source>
</reference>
<accession>W2KY57</accession>
<name>W2KY57_PHYNI</name>
<organism evidence="2">
    <name type="scientific">Phytophthora nicotianae</name>
    <name type="common">Potato buckeye rot agent</name>
    <name type="synonym">Phytophthora parasitica</name>
    <dbReference type="NCBI Taxonomy" id="4792"/>
    <lineage>
        <taxon>Eukaryota</taxon>
        <taxon>Sar</taxon>
        <taxon>Stramenopiles</taxon>
        <taxon>Oomycota</taxon>
        <taxon>Peronosporomycetes</taxon>
        <taxon>Peronosporales</taxon>
        <taxon>Peronosporaceae</taxon>
        <taxon>Phytophthora</taxon>
    </lineage>
</organism>
<dbReference type="AlphaFoldDB" id="W2KY57"/>
<evidence type="ECO:0000313" key="1">
    <source>
        <dbReference type="EMBL" id="ETK82682.1"/>
    </source>
</evidence>
<dbReference type="Proteomes" id="UP000053236">
    <property type="component" value="Unassembled WGS sequence"/>
</dbReference>
<reference evidence="2" key="1">
    <citation type="submission" date="2013-11" db="EMBL/GenBank/DDBJ databases">
        <title>The Genome Sequence of Phytophthora parasitica CHvinca01.</title>
        <authorList>
            <consortium name="The Broad Institute Genomics Platform"/>
            <person name="Russ C."/>
            <person name="Tyler B."/>
            <person name="Panabieres F."/>
            <person name="Shan W."/>
            <person name="Tripathy S."/>
            <person name="Grunwald N."/>
            <person name="Machado M."/>
            <person name="Johnson C.S."/>
            <person name="Arredondo F."/>
            <person name="Hong C."/>
            <person name="Coffey M."/>
            <person name="Young S.K."/>
            <person name="Zeng Q."/>
            <person name="Gargeya S."/>
            <person name="Fitzgerald M."/>
            <person name="Abouelleil A."/>
            <person name="Alvarado L."/>
            <person name="Chapman S.B."/>
            <person name="Gainer-Dewar J."/>
            <person name="Goldberg J."/>
            <person name="Griggs A."/>
            <person name="Gujja S."/>
            <person name="Hansen M."/>
            <person name="Howarth C."/>
            <person name="Imamovic A."/>
            <person name="Ireland A."/>
            <person name="Larimer J."/>
            <person name="McCowan C."/>
            <person name="Murphy C."/>
            <person name="Pearson M."/>
            <person name="Poon T.W."/>
            <person name="Priest M."/>
            <person name="Roberts A."/>
            <person name="Saif S."/>
            <person name="Shea T."/>
            <person name="Sykes S."/>
            <person name="Wortman J."/>
            <person name="Nusbaum C."/>
            <person name="Birren B."/>
        </authorList>
    </citation>
    <scope>NUCLEOTIDE SEQUENCE [LARGE SCALE GENOMIC DNA]</scope>
    <source>
        <strain evidence="2">CHvinca01</strain>
    </source>
</reference>